<proteinExistence type="predicted"/>
<dbReference type="InterPro" id="IPR000182">
    <property type="entry name" value="GNAT_dom"/>
</dbReference>
<evidence type="ECO:0000259" key="1">
    <source>
        <dbReference type="PROSITE" id="PS51186"/>
    </source>
</evidence>
<gene>
    <name evidence="2" type="ORF">H8700_04235</name>
</gene>
<evidence type="ECO:0000313" key="3">
    <source>
        <dbReference type="Proteomes" id="UP000637513"/>
    </source>
</evidence>
<keyword evidence="3" id="KW-1185">Reference proteome</keyword>
<dbReference type="Gene3D" id="3.40.630.30">
    <property type="match status" value="1"/>
</dbReference>
<dbReference type="Proteomes" id="UP000637513">
    <property type="component" value="Unassembled WGS sequence"/>
</dbReference>
<organism evidence="2 3">
    <name type="scientific">Jutongia hominis</name>
    <dbReference type="NCBI Taxonomy" id="2763664"/>
    <lineage>
        <taxon>Bacteria</taxon>
        <taxon>Bacillati</taxon>
        <taxon>Bacillota</taxon>
        <taxon>Clostridia</taxon>
        <taxon>Lachnospirales</taxon>
        <taxon>Lachnospiraceae</taxon>
        <taxon>Jutongia</taxon>
    </lineage>
</organism>
<dbReference type="CDD" id="cd04301">
    <property type="entry name" value="NAT_SF"/>
    <property type="match status" value="1"/>
</dbReference>
<name>A0ABR7MUM7_9FIRM</name>
<evidence type="ECO:0000313" key="2">
    <source>
        <dbReference type="EMBL" id="MBC8556913.1"/>
    </source>
</evidence>
<reference evidence="2 3" key="1">
    <citation type="submission" date="2020-08" db="EMBL/GenBank/DDBJ databases">
        <title>Genome public.</title>
        <authorList>
            <person name="Liu C."/>
            <person name="Sun Q."/>
        </authorList>
    </citation>
    <scope>NUCLEOTIDE SEQUENCE [LARGE SCALE GENOMIC DNA]</scope>
    <source>
        <strain evidence="2 3">BX3</strain>
    </source>
</reference>
<accession>A0ABR7MUM7</accession>
<dbReference type="RefSeq" id="WP_249303562.1">
    <property type="nucleotide sequence ID" value="NZ_JACRSW010000014.1"/>
</dbReference>
<dbReference type="InterPro" id="IPR016181">
    <property type="entry name" value="Acyl_CoA_acyltransferase"/>
</dbReference>
<comment type="caution">
    <text evidence="2">The sequence shown here is derived from an EMBL/GenBank/DDBJ whole genome shotgun (WGS) entry which is preliminary data.</text>
</comment>
<protein>
    <submittedName>
        <fullName evidence="2">GNAT family N-acetyltransferase</fullName>
    </submittedName>
</protein>
<dbReference type="EMBL" id="JACRSW010000014">
    <property type="protein sequence ID" value="MBC8556913.1"/>
    <property type="molecule type" value="Genomic_DNA"/>
</dbReference>
<dbReference type="SUPFAM" id="SSF55729">
    <property type="entry name" value="Acyl-CoA N-acyltransferases (Nat)"/>
    <property type="match status" value="1"/>
</dbReference>
<feature type="domain" description="N-acetyltransferase" evidence="1">
    <location>
        <begin position="3"/>
        <end position="151"/>
    </location>
</feature>
<dbReference type="PROSITE" id="PS51186">
    <property type="entry name" value="GNAT"/>
    <property type="match status" value="1"/>
</dbReference>
<dbReference type="Pfam" id="PF00583">
    <property type="entry name" value="Acetyltransf_1"/>
    <property type="match status" value="1"/>
</dbReference>
<sequence>MGMKIKKAKIKDLDVVIKMKMEMFIEVGSISLLQDNAEKKIYEKYKELYQDGKGCHYLIYENDTVIACGGAVIKEDVPFCFFKTPMYGYIIDVYCVPEKRRSGYASKIMEELIKWLQNKGVHNIKLKPSSAGRHLYEKFGFGDSGEMETWL</sequence>